<name>A0A915CVW6_9BILA</name>
<dbReference type="Pfam" id="PF22486">
    <property type="entry name" value="MATH_2"/>
    <property type="match status" value="1"/>
</dbReference>
<evidence type="ECO:0000313" key="3">
    <source>
        <dbReference type="WBParaSite" id="jg13221"/>
    </source>
</evidence>
<sequence>MSNSWDRPVPSSLTGTVSKQATKVKIVSCKLEWRIDQFKKLMKFCKNGENVVSEQFLSVCVPILVWELHVYPSGKREKDKGSVSFFLRQVASQELPCPITADFKYIALDDRGLRVSICHDIKDFSDLQGRGNSRFRGHIDINDFPSEARCWNLFTLERLVLRLWHIRLKKLKEECARFIAVHYNSVIRMPEWNEFKLSCSALVNELLESALDDAV</sequence>
<feature type="domain" description="MATH" evidence="1">
    <location>
        <begin position="31"/>
        <end position="135"/>
    </location>
</feature>
<dbReference type="CDD" id="cd00121">
    <property type="entry name" value="MATH"/>
    <property type="match status" value="1"/>
</dbReference>
<evidence type="ECO:0000313" key="2">
    <source>
        <dbReference type="Proteomes" id="UP000887574"/>
    </source>
</evidence>
<organism evidence="2 3">
    <name type="scientific">Ditylenchus dipsaci</name>
    <dbReference type="NCBI Taxonomy" id="166011"/>
    <lineage>
        <taxon>Eukaryota</taxon>
        <taxon>Metazoa</taxon>
        <taxon>Ecdysozoa</taxon>
        <taxon>Nematoda</taxon>
        <taxon>Chromadorea</taxon>
        <taxon>Rhabditida</taxon>
        <taxon>Tylenchina</taxon>
        <taxon>Tylenchomorpha</taxon>
        <taxon>Sphaerularioidea</taxon>
        <taxon>Anguinidae</taxon>
        <taxon>Anguininae</taxon>
        <taxon>Ditylenchus</taxon>
    </lineage>
</organism>
<keyword evidence="2" id="KW-1185">Reference proteome</keyword>
<dbReference type="AlphaFoldDB" id="A0A915CVW6"/>
<accession>A0A915CVW6</accession>
<dbReference type="InterPro" id="IPR008974">
    <property type="entry name" value="TRAF-like"/>
</dbReference>
<dbReference type="InterPro" id="IPR002083">
    <property type="entry name" value="MATH/TRAF_dom"/>
</dbReference>
<protein>
    <recommendedName>
        <fullName evidence="1">MATH domain-containing protein</fullName>
    </recommendedName>
</protein>
<evidence type="ECO:0000259" key="1">
    <source>
        <dbReference type="Pfam" id="PF22486"/>
    </source>
</evidence>
<dbReference type="WBParaSite" id="jg13221">
    <property type="protein sequence ID" value="jg13221"/>
    <property type="gene ID" value="jg13221"/>
</dbReference>
<dbReference type="Proteomes" id="UP000887574">
    <property type="component" value="Unplaced"/>
</dbReference>
<proteinExistence type="predicted"/>
<reference evidence="3" key="1">
    <citation type="submission" date="2022-11" db="UniProtKB">
        <authorList>
            <consortium name="WormBaseParasite"/>
        </authorList>
    </citation>
    <scope>IDENTIFICATION</scope>
</reference>
<dbReference type="Gene3D" id="2.60.210.10">
    <property type="entry name" value="Apoptosis, Tumor Necrosis Factor Receptor Associated Protein 2, Chain A"/>
    <property type="match status" value="1"/>
</dbReference>
<dbReference type="Gene3D" id="1.25.40.420">
    <property type="match status" value="1"/>
</dbReference>
<dbReference type="SUPFAM" id="SSF49599">
    <property type="entry name" value="TRAF domain-like"/>
    <property type="match status" value="1"/>
</dbReference>